<accession>A0A9D9N901</accession>
<proteinExistence type="predicted"/>
<dbReference type="EMBL" id="JADIME010000009">
    <property type="protein sequence ID" value="MBO8464510.1"/>
    <property type="molecule type" value="Genomic_DNA"/>
</dbReference>
<reference evidence="2" key="1">
    <citation type="submission" date="2020-10" db="EMBL/GenBank/DDBJ databases">
        <authorList>
            <person name="Gilroy R."/>
        </authorList>
    </citation>
    <scope>NUCLEOTIDE SEQUENCE</scope>
    <source>
        <strain evidence="2">10037</strain>
    </source>
</reference>
<sequence length="161" mass="18229">MKTNVKILIAAFSLFIIVANVSAQNPVGQCSPELTDWAKANVEYYSTAPRSEFVALPYDKQQALYNEFSGETIVALWQYKAGTVASDGSLSDAEKAELKKLYAYVQPRHFDTPEGKEEFNAFASEWAAGMTKDYGWDEEKLFLWTYTWLTKDEIEALKAKK</sequence>
<organism evidence="2 3">
    <name type="scientific">Candidatus Merdivivens pullistercoris</name>
    <dbReference type="NCBI Taxonomy" id="2840873"/>
    <lineage>
        <taxon>Bacteria</taxon>
        <taxon>Pseudomonadati</taxon>
        <taxon>Bacteroidota</taxon>
        <taxon>Bacteroidia</taxon>
        <taxon>Bacteroidales</taxon>
        <taxon>Muribaculaceae</taxon>
        <taxon>Muribaculaceae incertae sedis</taxon>
        <taxon>Candidatus Merdivivens</taxon>
    </lineage>
</organism>
<dbReference type="Proteomes" id="UP000823597">
    <property type="component" value="Unassembled WGS sequence"/>
</dbReference>
<protein>
    <submittedName>
        <fullName evidence="2">Uncharacterized protein</fullName>
    </submittedName>
</protein>
<evidence type="ECO:0000256" key="1">
    <source>
        <dbReference type="SAM" id="SignalP"/>
    </source>
</evidence>
<name>A0A9D9N901_9BACT</name>
<dbReference type="AlphaFoldDB" id="A0A9D9N901"/>
<feature type="chain" id="PRO_5038768237" evidence="1">
    <location>
        <begin position="24"/>
        <end position="161"/>
    </location>
</feature>
<evidence type="ECO:0000313" key="3">
    <source>
        <dbReference type="Proteomes" id="UP000823597"/>
    </source>
</evidence>
<feature type="signal peptide" evidence="1">
    <location>
        <begin position="1"/>
        <end position="23"/>
    </location>
</feature>
<comment type="caution">
    <text evidence="2">The sequence shown here is derived from an EMBL/GenBank/DDBJ whole genome shotgun (WGS) entry which is preliminary data.</text>
</comment>
<reference evidence="2" key="2">
    <citation type="journal article" date="2021" name="PeerJ">
        <title>Extensive microbial diversity within the chicken gut microbiome revealed by metagenomics and culture.</title>
        <authorList>
            <person name="Gilroy R."/>
            <person name="Ravi A."/>
            <person name="Getino M."/>
            <person name="Pursley I."/>
            <person name="Horton D.L."/>
            <person name="Alikhan N.F."/>
            <person name="Baker D."/>
            <person name="Gharbi K."/>
            <person name="Hall N."/>
            <person name="Watson M."/>
            <person name="Adriaenssens E.M."/>
            <person name="Foster-Nyarko E."/>
            <person name="Jarju S."/>
            <person name="Secka A."/>
            <person name="Antonio M."/>
            <person name="Oren A."/>
            <person name="Chaudhuri R.R."/>
            <person name="La Ragione R."/>
            <person name="Hildebrand F."/>
            <person name="Pallen M.J."/>
        </authorList>
    </citation>
    <scope>NUCLEOTIDE SEQUENCE</scope>
    <source>
        <strain evidence="2">10037</strain>
    </source>
</reference>
<keyword evidence="1" id="KW-0732">Signal</keyword>
<gene>
    <name evidence="2" type="ORF">IAB93_00760</name>
</gene>
<evidence type="ECO:0000313" key="2">
    <source>
        <dbReference type="EMBL" id="MBO8464510.1"/>
    </source>
</evidence>